<evidence type="ECO:0000256" key="3">
    <source>
        <dbReference type="ARBA" id="ARBA00022729"/>
    </source>
</evidence>
<evidence type="ECO:0000313" key="8">
    <source>
        <dbReference type="EMBL" id="PSR54260.1"/>
    </source>
</evidence>
<dbReference type="Pfam" id="PF07980">
    <property type="entry name" value="SusD_RagB"/>
    <property type="match status" value="1"/>
</dbReference>
<evidence type="ECO:0000256" key="1">
    <source>
        <dbReference type="ARBA" id="ARBA00004442"/>
    </source>
</evidence>
<dbReference type="RefSeq" id="WP_106929770.1">
    <property type="nucleotide sequence ID" value="NZ_PYFT01000001.1"/>
</dbReference>
<evidence type="ECO:0000259" key="7">
    <source>
        <dbReference type="Pfam" id="PF14322"/>
    </source>
</evidence>
<dbReference type="PROSITE" id="PS51257">
    <property type="entry name" value="PROKAR_LIPOPROTEIN"/>
    <property type="match status" value="1"/>
</dbReference>
<dbReference type="Pfam" id="PF14322">
    <property type="entry name" value="SusD-like_3"/>
    <property type="match status" value="1"/>
</dbReference>
<dbReference type="OrthoDB" id="9792139at2"/>
<accession>A0A2T2YFH4</accession>
<dbReference type="AlphaFoldDB" id="A0A2T2YFH4"/>
<dbReference type="InterPro" id="IPR011990">
    <property type="entry name" value="TPR-like_helical_dom_sf"/>
</dbReference>
<sequence length="437" mass="48473">MKKLLIWPVLFVSILLSSCENYLDVESYDKVSDENTIFDKASAETAVRGAYRSLASLNYSSGFQNTILQSGGDVRSLNNAQTDLNVINYDLRSDIGFLSTYWANFYNTINRANHVIEKVPLVNDVKLTPDLKNQLLGEAYFIRAYSYFDLARVFGNVQVFLTPTKVVADKLGVPKSSQAEVYAQVLADLNQAETFLPATVVRNRATKFTVYALRARLHLYQNNFEAAENDANSILANTNYQLVKPFNLAAGTTESVLEFSYSVTDLNTGYGLWNTSNRQLEPKAELHNLLNDSNVGGDRKILSVQNALGQFIGGIYPTNTSAAYGIRTAELYLIRAEARVKKANPDVAGALSDLNAVRARANVPTSTALTPEEILLAIENERRVEFALEPHRWFDIVRTGRAPAVYNLNDPNKYIFPIPAGEILADPSLTQNPGYGN</sequence>
<keyword evidence="5" id="KW-0998">Cell outer membrane</keyword>
<evidence type="ECO:0000313" key="9">
    <source>
        <dbReference type="Proteomes" id="UP000240357"/>
    </source>
</evidence>
<feature type="domain" description="SusD-like N-terminal" evidence="7">
    <location>
        <begin position="22"/>
        <end position="219"/>
    </location>
</feature>
<keyword evidence="3" id="KW-0732">Signal</keyword>
<dbReference type="Gene3D" id="1.25.40.390">
    <property type="match status" value="2"/>
</dbReference>
<keyword evidence="4" id="KW-0472">Membrane</keyword>
<evidence type="ECO:0000256" key="4">
    <source>
        <dbReference type="ARBA" id="ARBA00023136"/>
    </source>
</evidence>
<feature type="domain" description="RagB/SusD" evidence="6">
    <location>
        <begin position="319"/>
        <end position="401"/>
    </location>
</feature>
<keyword evidence="9" id="KW-1185">Reference proteome</keyword>
<proteinExistence type="inferred from homology"/>
<evidence type="ECO:0000256" key="2">
    <source>
        <dbReference type="ARBA" id="ARBA00006275"/>
    </source>
</evidence>
<dbReference type="InterPro" id="IPR033985">
    <property type="entry name" value="SusD-like_N"/>
</dbReference>
<evidence type="ECO:0000259" key="6">
    <source>
        <dbReference type="Pfam" id="PF07980"/>
    </source>
</evidence>
<protein>
    <submittedName>
        <fullName evidence="8">RagB/SusD family nutrient uptake outer membrane protein</fullName>
    </submittedName>
</protein>
<comment type="caution">
    <text evidence="8">The sequence shown here is derived from an EMBL/GenBank/DDBJ whole genome shotgun (WGS) entry which is preliminary data.</text>
</comment>
<evidence type="ECO:0000256" key="5">
    <source>
        <dbReference type="ARBA" id="ARBA00023237"/>
    </source>
</evidence>
<gene>
    <name evidence="8" type="ORF">AHMF7605_12365</name>
</gene>
<dbReference type="SUPFAM" id="SSF48452">
    <property type="entry name" value="TPR-like"/>
    <property type="match status" value="1"/>
</dbReference>
<dbReference type="EMBL" id="PYFT01000001">
    <property type="protein sequence ID" value="PSR54260.1"/>
    <property type="molecule type" value="Genomic_DNA"/>
</dbReference>
<comment type="subcellular location">
    <subcellularLocation>
        <location evidence="1">Cell outer membrane</location>
    </subcellularLocation>
</comment>
<comment type="similarity">
    <text evidence="2">Belongs to the SusD family.</text>
</comment>
<reference evidence="8 9" key="1">
    <citation type="submission" date="2018-03" db="EMBL/GenBank/DDBJ databases">
        <title>Adhaeribacter sp. HMF7605 Genome sequencing and assembly.</title>
        <authorList>
            <person name="Kang H."/>
            <person name="Kang J."/>
            <person name="Cha I."/>
            <person name="Kim H."/>
            <person name="Joh K."/>
        </authorList>
    </citation>
    <scope>NUCLEOTIDE SEQUENCE [LARGE SCALE GENOMIC DNA]</scope>
    <source>
        <strain evidence="8 9">HMF7605</strain>
    </source>
</reference>
<dbReference type="Proteomes" id="UP000240357">
    <property type="component" value="Unassembled WGS sequence"/>
</dbReference>
<name>A0A2T2YFH4_9BACT</name>
<organism evidence="8 9">
    <name type="scientific">Adhaeribacter arboris</name>
    <dbReference type="NCBI Taxonomy" id="2072846"/>
    <lineage>
        <taxon>Bacteria</taxon>
        <taxon>Pseudomonadati</taxon>
        <taxon>Bacteroidota</taxon>
        <taxon>Cytophagia</taxon>
        <taxon>Cytophagales</taxon>
        <taxon>Hymenobacteraceae</taxon>
        <taxon>Adhaeribacter</taxon>
    </lineage>
</organism>
<dbReference type="GO" id="GO:0009279">
    <property type="term" value="C:cell outer membrane"/>
    <property type="evidence" value="ECO:0007669"/>
    <property type="project" value="UniProtKB-SubCell"/>
</dbReference>
<dbReference type="CDD" id="cd08977">
    <property type="entry name" value="SusD"/>
    <property type="match status" value="1"/>
</dbReference>
<dbReference type="InterPro" id="IPR012944">
    <property type="entry name" value="SusD_RagB_dom"/>
</dbReference>